<dbReference type="InterPro" id="IPR051907">
    <property type="entry name" value="DoxX-like_oxidoreductase"/>
</dbReference>
<evidence type="ECO:0000256" key="7">
    <source>
        <dbReference type="SAM" id="Phobius"/>
    </source>
</evidence>
<organism evidence="8 9">
    <name type="scientific">Kitasatospora indigofera</name>
    <dbReference type="NCBI Taxonomy" id="67307"/>
    <lineage>
        <taxon>Bacteria</taxon>
        <taxon>Bacillati</taxon>
        <taxon>Actinomycetota</taxon>
        <taxon>Actinomycetes</taxon>
        <taxon>Kitasatosporales</taxon>
        <taxon>Streptomycetaceae</taxon>
        <taxon>Kitasatospora</taxon>
    </lineage>
</organism>
<evidence type="ECO:0000256" key="5">
    <source>
        <dbReference type="ARBA" id="ARBA00022989"/>
    </source>
</evidence>
<dbReference type="Proteomes" id="UP000617734">
    <property type="component" value="Unassembled WGS sequence"/>
</dbReference>
<keyword evidence="4 7" id="KW-0812">Transmembrane</keyword>
<feature type="transmembrane region" description="Helical" evidence="7">
    <location>
        <begin position="20"/>
        <end position="43"/>
    </location>
</feature>
<evidence type="ECO:0000256" key="4">
    <source>
        <dbReference type="ARBA" id="ARBA00022692"/>
    </source>
</evidence>
<evidence type="ECO:0000256" key="1">
    <source>
        <dbReference type="ARBA" id="ARBA00004651"/>
    </source>
</evidence>
<feature type="transmembrane region" description="Helical" evidence="7">
    <location>
        <begin position="55"/>
        <end position="74"/>
    </location>
</feature>
<dbReference type="PANTHER" id="PTHR33452:SF4">
    <property type="entry name" value="BLL4328 PROTEIN"/>
    <property type="match status" value="1"/>
</dbReference>
<evidence type="ECO:0000313" key="8">
    <source>
        <dbReference type="EMBL" id="GHE25648.1"/>
    </source>
</evidence>
<dbReference type="Pfam" id="PF07681">
    <property type="entry name" value="DoxX"/>
    <property type="match status" value="1"/>
</dbReference>
<sequence length="152" mass="15690">MSLVPRESVETARPYVLGLFRIVVGLLFVCHGAASLFGVLGGAKGGGSVPALSWPGWYAAVIQLVAGGLVLLGLGTRTSALLCSGSMAYAYFSVHQERALWPLQNGGEGSVLFCWTFLLIAVAGPGSLALDGLLARRGFSSPARAEQPTAVA</sequence>
<dbReference type="EMBL" id="BNBO01000085">
    <property type="protein sequence ID" value="GHE25648.1"/>
    <property type="molecule type" value="Genomic_DNA"/>
</dbReference>
<comment type="caution">
    <text evidence="8">The sequence shown here is derived from an EMBL/GenBank/DDBJ whole genome shotgun (WGS) entry which is preliminary data.</text>
</comment>
<accession>A0A918YVM3</accession>
<keyword evidence="5 7" id="KW-1133">Transmembrane helix</keyword>
<protein>
    <submittedName>
        <fullName evidence="8">Integral membrane protein</fullName>
    </submittedName>
</protein>
<dbReference type="PANTHER" id="PTHR33452">
    <property type="entry name" value="OXIDOREDUCTASE CATD-RELATED"/>
    <property type="match status" value="1"/>
</dbReference>
<evidence type="ECO:0000313" key="9">
    <source>
        <dbReference type="Proteomes" id="UP000617734"/>
    </source>
</evidence>
<dbReference type="GeneID" id="95357952"/>
<evidence type="ECO:0000256" key="2">
    <source>
        <dbReference type="ARBA" id="ARBA00006679"/>
    </source>
</evidence>
<gene>
    <name evidence="8" type="ORF">GCM10018781_77350</name>
</gene>
<evidence type="ECO:0000256" key="3">
    <source>
        <dbReference type="ARBA" id="ARBA00022475"/>
    </source>
</evidence>
<dbReference type="RefSeq" id="WP_190215609.1">
    <property type="nucleotide sequence ID" value="NZ_BNBO01000085.1"/>
</dbReference>
<comment type="subcellular location">
    <subcellularLocation>
        <location evidence="1">Cell membrane</location>
        <topology evidence="1">Multi-pass membrane protein</topology>
    </subcellularLocation>
</comment>
<dbReference type="AlphaFoldDB" id="A0A918YVM3"/>
<reference evidence="8" key="2">
    <citation type="submission" date="2020-09" db="EMBL/GenBank/DDBJ databases">
        <authorList>
            <person name="Sun Q."/>
            <person name="Ohkuma M."/>
        </authorList>
    </citation>
    <scope>NUCLEOTIDE SEQUENCE</scope>
    <source>
        <strain evidence="8">JCM 4646</strain>
    </source>
</reference>
<dbReference type="InterPro" id="IPR032808">
    <property type="entry name" value="DoxX"/>
</dbReference>
<feature type="transmembrane region" description="Helical" evidence="7">
    <location>
        <begin position="110"/>
        <end position="134"/>
    </location>
</feature>
<keyword evidence="6 7" id="KW-0472">Membrane</keyword>
<name>A0A918YVM3_9ACTN</name>
<keyword evidence="3" id="KW-1003">Cell membrane</keyword>
<reference evidence="8" key="1">
    <citation type="journal article" date="2014" name="Int. J. Syst. Evol. Microbiol.">
        <title>Complete genome sequence of Corynebacterium casei LMG S-19264T (=DSM 44701T), isolated from a smear-ripened cheese.</title>
        <authorList>
            <consortium name="US DOE Joint Genome Institute (JGI-PGF)"/>
            <person name="Walter F."/>
            <person name="Albersmeier A."/>
            <person name="Kalinowski J."/>
            <person name="Ruckert C."/>
        </authorList>
    </citation>
    <scope>NUCLEOTIDE SEQUENCE</scope>
    <source>
        <strain evidence="8">JCM 4646</strain>
    </source>
</reference>
<evidence type="ECO:0000256" key="6">
    <source>
        <dbReference type="ARBA" id="ARBA00023136"/>
    </source>
</evidence>
<comment type="similarity">
    <text evidence="2">Belongs to the DoxX family.</text>
</comment>
<dbReference type="GO" id="GO:0005886">
    <property type="term" value="C:plasma membrane"/>
    <property type="evidence" value="ECO:0007669"/>
    <property type="project" value="UniProtKB-SubCell"/>
</dbReference>
<keyword evidence="9" id="KW-1185">Reference proteome</keyword>
<proteinExistence type="inferred from homology"/>